<sequence>MINFLPDDSQNGIKLNLFSVYFLTKQKSYEFVYIYYVKRRHGCFAEIVNGRPDVNPAINKVKNRSKKWLSCWKTQRSM</sequence>
<accession>D2TPX2</accession>
<dbReference type="Proteomes" id="UP000001889">
    <property type="component" value="Chromosome"/>
</dbReference>
<organism evidence="1 2">
    <name type="scientific">Citrobacter rodentium (strain ICC168)</name>
    <name type="common">Citrobacter freundii biotype 4280</name>
    <dbReference type="NCBI Taxonomy" id="637910"/>
    <lineage>
        <taxon>Bacteria</taxon>
        <taxon>Pseudomonadati</taxon>
        <taxon>Pseudomonadota</taxon>
        <taxon>Gammaproteobacteria</taxon>
        <taxon>Enterobacterales</taxon>
        <taxon>Enterobacteriaceae</taxon>
        <taxon>Citrobacter</taxon>
    </lineage>
</organism>
<protein>
    <submittedName>
        <fullName evidence="1">Uncharacterized protein</fullName>
    </submittedName>
</protein>
<keyword evidence="2" id="KW-1185">Reference proteome</keyword>
<dbReference type="EMBL" id="FN543502">
    <property type="protein sequence ID" value="CBG90159.1"/>
    <property type="molecule type" value="Genomic_DNA"/>
</dbReference>
<evidence type="ECO:0000313" key="2">
    <source>
        <dbReference type="Proteomes" id="UP000001889"/>
    </source>
</evidence>
<name>D2TPX2_CITRI</name>
<proteinExistence type="predicted"/>
<dbReference type="AlphaFoldDB" id="D2TPX2"/>
<evidence type="ECO:0000313" key="1">
    <source>
        <dbReference type="EMBL" id="CBG90159.1"/>
    </source>
</evidence>
<dbReference type="KEGG" id="cro:ROD_34451"/>
<gene>
    <name evidence="1" type="ordered locus">ROD_34451</name>
</gene>
<reference evidence="1 2" key="1">
    <citation type="journal article" date="2010" name="J. Bacteriol.">
        <title>The Citrobacter rodentium genome sequence reveals convergent evolution with human pathogenic Escherichia coli.</title>
        <authorList>
            <person name="Petty N.K."/>
            <person name="Bulgin R."/>
            <person name="Crepin V.F."/>
            <person name="Cerdeno-Tarraga A.M."/>
            <person name="Schroeder G.N."/>
            <person name="Quail M.A."/>
            <person name="Lennard N."/>
            <person name="Corton C."/>
            <person name="Barron A."/>
            <person name="Clark L."/>
            <person name="Toribio A.L."/>
            <person name="Parkhill J."/>
            <person name="Dougan G."/>
            <person name="Frankel G."/>
            <person name="Thomson N.R."/>
        </authorList>
    </citation>
    <scope>NUCLEOTIDE SEQUENCE [LARGE SCALE GENOMIC DNA]</scope>
    <source>
        <strain evidence="1 2">ICC168</strain>
    </source>
</reference>
<dbReference type="HOGENOM" id="CLU_2615642_0_0_6"/>
<dbReference type="STRING" id="637910.ROD_34451"/>